<feature type="region of interest" description="Disordered" evidence="6">
    <location>
        <begin position="196"/>
        <end position="217"/>
    </location>
</feature>
<dbReference type="Pfam" id="PF02633">
    <property type="entry name" value="Creatininase"/>
    <property type="match status" value="1"/>
</dbReference>
<protein>
    <submittedName>
        <fullName evidence="7">Creatinine amidohydrolase</fullName>
        <ecNumber evidence="7">3.5.2.10</ecNumber>
    </submittedName>
</protein>
<keyword evidence="4" id="KW-0862">Zinc</keyword>
<dbReference type="GO" id="GO:0009231">
    <property type="term" value="P:riboflavin biosynthetic process"/>
    <property type="evidence" value="ECO:0007669"/>
    <property type="project" value="TreeGrafter"/>
</dbReference>
<organism evidence="7 8">
    <name type="scientific">Caulifigura coniformis</name>
    <dbReference type="NCBI Taxonomy" id="2527983"/>
    <lineage>
        <taxon>Bacteria</taxon>
        <taxon>Pseudomonadati</taxon>
        <taxon>Planctomycetota</taxon>
        <taxon>Planctomycetia</taxon>
        <taxon>Planctomycetales</taxon>
        <taxon>Planctomycetaceae</taxon>
        <taxon>Caulifigura</taxon>
    </lineage>
</organism>
<dbReference type="GO" id="GO:0047789">
    <property type="term" value="F:creatininase activity"/>
    <property type="evidence" value="ECO:0007669"/>
    <property type="project" value="UniProtKB-EC"/>
</dbReference>
<keyword evidence="2" id="KW-0479">Metal-binding</keyword>
<dbReference type="PANTHER" id="PTHR35005">
    <property type="entry name" value="3-DEHYDRO-SCYLLO-INOSOSE HYDROLASE"/>
    <property type="match status" value="1"/>
</dbReference>
<dbReference type="InterPro" id="IPR003785">
    <property type="entry name" value="Creatininase/forma_Hydrolase"/>
</dbReference>
<reference evidence="7 8" key="1">
    <citation type="submission" date="2019-02" db="EMBL/GenBank/DDBJ databases">
        <title>Deep-cultivation of Planctomycetes and their phenomic and genomic characterization uncovers novel biology.</title>
        <authorList>
            <person name="Wiegand S."/>
            <person name="Jogler M."/>
            <person name="Boedeker C."/>
            <person name="Pinto D."/>
            <person name="Vollmers J."/>
            <person name="Rivas-Marin E."/>
            <person name="Kohn T."/>
            <person name="Peeters S.H."/>
            <person name="Heuer A."/>
            <person name="Rast P."/>
            <person name="Oberbeckmann S."/>
            <person name="Bunk B."/>
            <person name="Jeske O."/>
            <person name="Meyerdierks A."/>
            <person name="Storesund J.E."/>
            <person name="Kallscheuer N."/>
            <person name="Luecker S."/>
            <person name="Lage O.M."/>
            <person name="Pohl T."/>
            <person name="Merkel B.J."/>
            <person name="Hornburger P."/>
            <person name="Mueller R.-W."/>
            <person name="Bruemmer F."/>
            <person name="Labrenz M."/>
            <person name="Spormann A.M."/>
            <person name="Op den Camp H."/>
            <person name="Overmann J."/>
            <person name="Amann R."/>
            <person name="Jetten M.S.M."/>
            <person name="Mascher T."/>
            <person name="Medema M.H."/>
            <person name="Devos D.P."/>
            <person name="Kaster A.-K."/>
            <person name="Ovreas L."/>
            <person name="Rohde M."/>
            <person name="Galperin M.Y."/>
            <person name="Jogler C."/>
        </authorList>
    </citation>
    <scope>NUCLEOTIDE SEQUENCE [LARGE SCALE GENOMIC DNA]</scope>
    <source>
        <strain evidence="7 8">Pan44</strain>
    </source>
</reference>
<gene>
    <name evidence="7" type="primary">crnA</name>
    <name evidence="7" type="ORF">Pan44_30050</name>
</gene>
<evidence type="ECO:0000256" key="6">
    <source>
        <dbReference type="SAM" id="MobiDB-lite"/>
    </source>
</evidence>
<evidence type="ECO:0000256" key="1">
    <source>
        <dbReference type="ARBA" id="ARBA00001947"/>
    </source>
</evidence>
<evidence type="ECO:0000256" key="4">
    <source>
        <dbReference type="ARBA" id="ARBA00022833"/>
    </source>
</evidence>
<dbReference type="KEGG" id="ccos:Pan44_30050"/>
<name>A0A517SFR0_9PLAN</name>
<accession>A0A517SFR0</accession>
<dbReference type="AlphaFoldDB" id="A0A517SFR0"/>
<evidence type="ECO:0000256" key="3">
    <source>
        <dbReference type="ARBA" id="ARBA00022801"/>
    </source>
</evidence>
<keyword evidence="8" id="KW-1185">Reference proteome</keyword>
<dbReference type="Gene3D" id="3.40.50.10310">
    <property type="entry name" value="Creatininase"/>
    <property type="match status" value="1"/>
</dbReference>
<dbReference type="GO" id="GO:0046872">
    <property type="term" value="F:metal ion binding"/>
    <property type="evidence" value="ECO:0007669"/>
    <property type="project" value="UniProtKB-KW"/>
</dbReference>
<evidence type="ECO:0000313" key="7">
    <source>
        <dbReference type="EMBL" id="QDT54964.1"/>
    </source>
</evidence>
<comment type="similarity">
    <text evidence="5">Belongs to the creatininase superfamily.</text>
</comment>
<sequence length="248" mass="27731">MQLAELPWTVVESLDRDLPVVIPVAALEQHGHHLPLFTDSMLLGEVVRRAAERCRDTALFAPLTWLGNSHHHLDFPGTLSAEPRLYLDLLRGLANQFLTMGFRRIVFLNGHGGNIVPGRQATFELRQEHRQRKDLLLLFATYWETAEPPADGAFHQHEMGHACEWETSMILRIAPHLVGDYEAAVDVASDGEFGSTPRAWTTKDRTAPGHIGAPRHATPEKGELLLSTFSAGVESLVENVRKWSGARW</sequence>
<dbReference type="InterPro" id="IPR024087">
    <property type="entry name" value="Creatininase-like_sf"/>
</dbReference>
<dbReference type="OrthoDB" id="9801445at2"/>
<dbReference type="InParanoid" id="A0A517SFR0"/>
<dbReference type="EMBL" id="CP036271">
    <property type="protein sequence ID" value="QDT54964.1"/>
    <property type="molecule type" value="Genomic_DNA"/>
</dbReference>
<evidence type="ECO:0000256" key="5">
    <source>
        <dbReference type="ARBA" id="ARBA00024029"/>
    </source>
</evidence>
<dbReference type="PANTHER" id="PTHR35005:SF1">
    <property type="entry name" value="2-AMINO-5-FORMYLAMINO-6-RIBOSYLAMINOPYRIMIDIN-4(3H)-ONE 5'-MONOPHOSPHATE DEFORMYLASE"/>
    <property type="match status" value="1"/>
</dbReference>
<dbReference type="RefSeq" id="WP_145030773.1">
    <property type="nucleotide sequence ID" value="NZ_CP036271.1"/>
</dbReference>
<evidence type="ECO:0000256" key="2">
    <source>
        <dbReference type="ARBA" id="ARBA00022723"/>
    </source>
</evidence>
<dbReference type="GO" id="GO:0016811">
    <property type="term" value="F:hydrolase activity, acting on carbon-nitrogen (but not peptide) bonds, in linear amides"/>
    <property type="evidence" value="ECO:0007669"/>
    <property type="project" value="TreeGrafter"/>
</dbReference>
<keyword evidence="3 7" id="KW-0378">Hydrolase</keyword>
<comment type="cofactor">
    <cofactor evidence="1">
        <name>Zn(2+)</name>
        <dbReference type="ChEBI" id="CHEBI:29105"/>
    </cofactor>
</comment>
<dbReference type="Proteomes" id="UP000315700">
    <property type="component" value="Chromosome"/>
</dbReference>
<evidence type="ECO:0000313" key="8">
    <source>
        <dbReference type="Proteomes" id="UP000315700"/>
    </source>
</evidence>
<proteinExistence type="inferred from homology"/>
<dbReference type="EC" id="3.5.2.10" evidence="7"/>
<dbReference type="SUPFAM" id="SSF102215">
    <property type="entry name" value="Creatininase"/>
    <property type="match status" value="1"/>
</dbReference>